<dbReference type="eggNOG" id="ENOG5030E6M">
    <property type="taxonomic scope" value="Bacteria"/>
</dbReference>
<organism evidence="1 2">
    <name type="scientific">Halalkalibacter akibai (strain ATCC 43226 / DSM 21942 / CIP 109018 / JCM 9157 / 1139)</name>
    <name type="common">Bacillus akibai</name>
    <dbReference type="NCBI Taxonomy" id="1236973"/>
    <lineage>
        <taxon>Bacteria</taxon>
        <taxon>Bacillati</taxon>
        <taxon>Bacillota</taxon>
        <taxon>Bacilli</taxon>
        <taxon>Bacillales</taxon>
        <taxon>Bacillaceae</taxon>
        <taxon>Halalkalibacter</taxon>
    </lineage>
</organism>
<sequence>MLAVLLFVILLGLAFFIDFFRKLLFGSKESNMTELWKELDEQEWFQTISNDPKAREWIKSDKKTGLLNDPYFVRKIIENEVHRETFVRYIIEKTK</sequence>
<name>W4QXD0_HALA3</name>
<dbReference type="RefSeq" id="WP_035666962.1">
    <property type="nucleotide sequence ID" value="NZ_BAUV01000043.1"/>
</dbReference>
<keyword evidence="2" id="KW-1185">Reference proteome</keyword>
<dbReference type="EMBL" id="BAUV01000043">
    <property type="protein sequence ID" value="GAE36790.1"/>
    <property type="molecule type" value="Genomic_DNA"/>
</dbReference>
<comment type="caution">
    <text evidence="1">The sequence shown here is derived from an EMBL/GenBank/DDBJ whole genome shotgun (WGS) entry which is preliminary data.</text>
</comment>
<evidence type="ECO:0000313" key="2">
    <source>
        <dbReference type="Proteomes" id="UP000018896"/>
    </source>
</evidence>
<dbReference type="OrthoDB" id="2885538at2"/>
<evidence type="ECO:0000313" key="1">
    <source>
        <dbReference type="EMBL" id="GAE36790.1"/>
    </source>
</evidence>
<reference evidence="1 2" key="1">
    <citation type="journal article" date="2014" name="Genome Announc.">
        <title>Draft Genome Sequences of Three Alkaliphilic Bacillus Strains, Bacillus wakoensis JCM 9140T, Bacillus akibai JCM 9157T, and Bacillus hemicellulosilyticus JCM 9152T.</title>
        <authorList>
            <person name="Yuki M."/>
            <person name="Oshima K."/>
            <person name="Suda W."/>
            <person name="Oshida Y."/>
            <person name="Kitamura K."/>
            <person name="Iida T."/>
            <person name="Hattori M."/>
            <person name="Ohkuma M."/>
        </authorList>
    </citation>
    <scope>NUCLEOTIDE SEQUENCE [LARGE SCALE GENOMIC DNA]</scope>
    <source>
        <strain evidence="1 2">JCM 9157</strain>
    </source>
</reference>
<gene>
    <name evidence="1" type="ORF">JCM9157_4009</name>
</gene>
<proteinExistence type="predicted"/>
<dbReference type="Proteomes" id="UP000018896">
    <property type="component" value="Unassembled WGS sequence"/>
</dbReference>
<protein>
    <submittedName>
        <fullName evidence="1">Uncharacterized protein</fullName>
    </submittedName>
</protein>
<accession>W4QXD0</accession>
<dbReference type="AlphaFoldDB" id="W4QXD0"/>